<dbReference type="AlphaFoldDB" id="A0A1N7GB14"/>
<reference evidence="2 3" key="1">
    <citation type="submission" date="2017-01" db="EMBL/GenBank/DDBJ databases">
        <authorList>
            <person name="Mah S.A."/>
            <person name="Swanson W.J."/>
            <person name="Moy G.W."/>
            <person name="Vacquier V.D."/>
        </authorList>
    </citation>
    <scope>NUCLEOTIDE SEQUENCE [LARGE SCALE GENOMIC DNA]</scope>
    <source>
        <strain evidence="2 3">DSM 29590</strain>
    </source>
</reference>
<protein>
    <recommendedName>
        <fullName evidence="4">DUF4157 domain-containing protein</fullName>
    </recommendedName>
</protein>
<feature type="chain" id="PRO_5009941989" description="DUF4157 domain-containing protein" evidence="1">
    <location>
        <begin position="25"/>
        <end position="227"/>
    </location>
</feature>
<dbReference type="EMBL" id="FTNV01000001">
    <property type="protein sequence ID" value="SIS09765.1"/>
    <property type="molecule type" value="Genomic_DNA"/>
</dbReference>
<dbReference type="STRING" id="573024.SAMN05216208_0280"/>
<proteinExistence type="predicted"/>
<dbReference type="PROSITE" id="PS51257">
    <property type="entry name" value="PROKAR_LIPOPROTEIN"/>
    <property type="match status" value="1"/>
</dbReference>
<dbReference type="Proteomes" id="UP000186019">
    <property type="component" value="Unassembled WGS sequence"/>
</dbReference>
<keyword evidence="3" id="KW-1185">Reference proteome</keyword>
<evidence type="ECO:0008006" key="4">
    <source>
        <dbReference type="Google" id="ProtNLM"/>
    </source>
</evidence>
<organism evidence="2 3">
    <name type="scientific">Roseovarius nanhaiticus</name>
    <dbReference type="NCBI Taxonomy" id="573024"/>
    <lineage>
        <taxon>Bacteria</taxon>
        <taxon>Pseudomonadati</taxon>
        <taxon>Pseudomonadota</taxon>
        <taxon>Alphaproteobacteria</taxon>
        <taxon>Rhodobacterales</taxon>
        <taxon>Roseobacteraceae</taxon>
        <taxon>Roseovarius</taxon>
    </lineage>
</organism>
<name>A0A1N7GB14_9RHOB</name>
<evidence type="ECO:0000256" key="1">
    <source>
        <dbReference type="SAM" id="SignalP"/>
    </source>
</evidence>
<feature type="signal peptide" evidence="1">
    <location>
        <begin position="1"/>
        <end position="24"/>
    </location>
</feature>
<sequence length="227" mass="25376">MIRQGTGRAFWAVIAGLLTLTALAACSRPLTPNERAFAADIIGPALDVDRVRIARGFTTIPEAPQTPDISDLYPIVDENTVTGLCTRSAPEPRSGPPPGWALWNRVHFNREFYRADLAPGWPKAARFPQGLVLAHELVHVWQWQNRRITGYRPTRAALESVLNMDPYFYVPDEGATLLDFGYEQQAALLEDYLCHALYDPAAPRRAELRPLLAPYFPLDRLDAALGR</sequence>
<accession>A0A1N7GB14</accession>
<keyword evidence="1" id="KW-0732">Signal</keyword>
<gene>
    <name evidence="2" type="ORF">SAMN05421666_1856</name>
</gene>
<evidence type="ECO:0000313" key="2">
    <source>
        <dbReference type="EMBL" id="SIS09765.1"/>
    </source>
</evidence>
<evidence type="ECO:0000313" key="3">
    <source>
        <dbReference type="Proteomes" id="UP000186019"/>
    </source>
</evidence>